<gene>
    <name evidence="1" type="ORF">NEOLEDRAFT_199297</name>
</gene>
<dbReference type="InParanoid" id="A0A165THD2"/>
<reference evidence="1 2" key="1">
    <citation type="journal article" date="2016" name="Mol. Biol. Evol.">
        <title>Comparative Genomics of Early-Diverging Mushroom-Forming Fungi Provides Insights into the Origins of Lignocellulose Decay Capabilities.</title>
        <authorList>
            <person name="Nagy L.G."/>
            <person name="Riley R."/>
            <person name="Tritt A."/>
            <person name="Adam C."/>
            <person name="Daum C."/>
            <person name="Floudas D."/>
            <person name="Sun H."/>
            <person name="Yadav J.S."/>
            <person name="Pangilinan J."/>
            <person name="Larsson K.H."/>
            <person name="Matsuura K."/>
            <person name="Barry K."/>
            <person name="Labutti K."/>
            <person name="Kuo R."/>
            <person name="Ohm R.A."/>
            <person name="Bhattacharya S.S."/>
            <person name="Shirouzu T."/>
            <person name="Yoshinaga Y."/>
            <person name="Martin F.M."/>
            <person name="Grigoriev I.V."/>
            <person name="Hibbett D.S."/>
        </authorList>
    </citation>
    <scope>NUCLEOTIDE SEQUENCE [LARGE SCALE GENOMIC DNA]</scope>
    <source>
        <strain evidence="1 2">HHB14362 ss-1</strain>
    </source>
</reference>
<proteinExistence type="predicted"/>
<dbReference type="Proteomes" id="UP000076761">
    <property type="component" value="Unassembled WGS sequence"/>
</dbReference>
<organism evidence="1 2">
    <name type="scientific">Neolentinus lepideus HHB14362 ss-1</name>
    <dbReference type="NCBI Taxonomy" id="1314782"/>
    <lineage>
        <taxon>Eukaryota</taxon>
        <taxon>Fungi</taxon>
        <taxon>Dikarya</taxon>
        <taxon>Basidiomycota</taxon>
        <taxon>Agaricomycotina</taxon>
        <taxon>Agaricomycetes</taxon>
        <taxon>Gloeophyllales</taxon>
        <taxon>Gloeophyllaceae</taxon>
        <taxon>Neolentinus</taxon>
    </lineage>
</organism>
<accession>A0A165THD2</accession>
<protein>
    <submittedName>
        <fullName evidence="1">Uncharacterized protein</fullName>
    </submittedName>
</protein>
<sequence>MPRIIHHRFLSIHGCFDTFVVYASDQASSPIEVECRVNTICTWFAFNSIAMNMDSWDRTQKWSTCSRDPCTIQRCHVYIGSYASCNIPTSIIYHQHGITGYRPATDSFVYQRTGSRCTSRPSWAAGAGASWAPRLRDIW</sequence>
<name>A0A165THD2_9AGAM</name>
<dbReference type="EMBL" id="KV425565">
    <property type="protein sequence ID" value="KZT26668.1"/>
    <property type="molecule type" value="Genomic_DNA"/>
</dbReference>
<evidence type="ECO:0000313" key="1">
    <source>
        <dbReference type="EMBL" id="KZT26668.1"/>
    </source>
</evidence>
<dbReference type="AlphaFoldDB" id="A0A165THD2"/>
<evidence type="ECO:0000313" key="2">
    <source>
        <dbReference type="Proteomes" id="UP000076761"/>
    </source>
</evidence>
<keyword evidence="2" id="KW-1185">Reference proteome</keyword>